<proteinExistence type="predicted"/>
<evidence type="ECO:0000313" key="1">
    <source>
        <dbReference type="Proteomes" id="UP000887572"/>
    </source>
</evidence>
<keyword evidence="1" id="KW-1185">Reference proteome</keyword>
<dbReference type="Proteomes" id="UP000887572">
    <property type="component" value="Unplaced"/>
</dbReference>
<dbReference type="AlphaFoldDB" id="A0A914IEM6"/>
<protein>
    <submittedName>
        <fullName evidence="2">Uncharacterized protein</fullName>
    </submittedName>
</protein>
<accession>A0A914IEM6</accession>
<dbReference type="WBParaSite" id="Gr19_v10_g9915.t1">
    <property type="protein sequence ID" value="Gr19_v10_g9915.t1"/>
    <property type="gene ID" value="Gr19_v10_g9915"/>
</dbReference>
<evidence type="ECO:0000313" key="2">
    <source>
        <dbReference type="WBParaSite" id="Gr19_v10_g9915.t1"/>
    </source>
</evidence>
<sequence length="78" mass="7958">MALAEGAKSDRAMGRSEKLNAVLITVIIATNSELANQICHAMHAVRSITGGIGGGTTGIGIAELNFRKAGRGPPGEEV</sequence>
<name>A0A914IEM6_GLORO</name>
<reference evidence="2" key="1">
    <citation type="submission" date="2022-11" db="UniProtKB">
        <authorList>
            <consortium name="WormBaseParasite"/>
        </authorList>
    </citation>
    <scope>IDENTIFICATION</scope>
</reference>
<organism evidence="1 2">
    <name type="scientific">Globodera rostochiensis</name>
    <name type="common">Golden nematode worm</name>
    <name type="synonym">Heterodera rostochiensis</name>
    <dbReference type="NCBI Taxonomy" id="31243"/>
    <lineage>
        <taxon>Eukaryota</taxon>
        <taxon>Metazoa</taxon>
        <taxon>Ecdysozoa</taxon>
        <taxon>Nematoda</taxon>
        <taxon>Chromadorea</taxon>
        <taxon>Rhabditida</taxon>
        <taxon>Tylenchina</taxon>
        <taxon>Tylenchomorpha</taxon>
        <taxon>Tylenchoidea</taxon>
        <taxon>Heteroderidae</taxon>
        <taxon>Heteroderinae</taxon>
        <taxon>Globodera</taxon>
    </lineage>
</organism>